<name>A0A218XIY1_PUNGR</name>
<gene>
    <name evidence="5" type="ORF">CDL15_Pgr027071</name>
</gene>
<dbReference type="Proteomes" id="UP000197138">
    <property type="component" value="Unassembled WGS sequence"/>
</dbReference>
<dbReference type="InterPro" id="IPR032861">
    <property type="entry name" value="TAXi_N"/>
</dbReference>
<evidence type="ECO:0000256" key="1">
    <source>
        <dbReference type="ARBA" id="ARBA00007447"/>
    </source>
</evidence>
<dbReference type="SUPFAM" id="SSF50630">
    <property type="entry name" value="Acid proteases"/>
    <property type="match status" value="1"/>
</dbReference>
<dbReference type="GO" id="GO:0005576">
    <property type="term" value="C:extracellular region"/>
    <property type="evidence" value="ECO:0007669"/>
    <property type="project" value="TreeGrafter"/>
</dbReference>
<accession>A0A218XIY1</accession>
<dbReference type="PANTHER" id="PTHR47967">
    <property type="entry name" value="OS07G0603500 PROTEIN-RELATED"/>
    <property type="match status" value="1"/>
</dbReference>
<dbReference type="Pfam" id="PF14543">
    <property type="entry name" value="TAXi_N"/>
    <property type="match status" value="1"/>
</dbReference>
<dbReference type="Gene3D" id="2.40.70.10">
    <property type="entry name" value="Acid Proteases"/>
    <property type="match status" value="1"/>
</dbReference>
<sequence>MTIPKGLPDCLFLLLIFAAAVITLLSSTICQREKSQPEYSSSDAFRRQYRLPSQSYLNRIWEIKEKEAYIIGGRVNVPFVPDGYGSVFLANLPIGDPPSDQLMMVDTTSILSWVRCRLRETCPRQGGPRMFDPMNSSTYHNIPCSPTTLGTSFRVPYSDGMVVSRNLAYDSLLIPALYYKFYAPRAEPFKDVVFGCAHHESSGTTNNRRSGILGLGFDNISLVQQISGKFSHCFGDI</sequence>
<comment type="caution">
    <text evidence="5">The sequence shown here is derived from an EMBL/GenBank/DDBJ whole genome shotgun (WGS) entry which is preliminary data.</text>
</comment>
<reference evidence="6" key="1">
    <citation type="journal article" date="2017" name="Plant J.">
        <title>The pomegranate (Punica granatum L.) genome and the genomics of punicalagin biosynthesis.</title>
        <authorList>
            <person name="Qin G."/>
            <person name="Xu C."/>
            <person name="Ming R."/>
            <person name="Tang H."/>
            <person name="Guyot R."/>
            <person name="Kramer E.M."/>
            <person name="Hu Y."/>
            <person name="Yi X."/>
            <person name="Qi Y."/>
            <person name="Xu X."/>
            <person name="Gao Z."/>
            <person name="Pan H."/>
            <person name="Jian J."/>
            <person name="Tian Y."/>
            <person name="Yue Z."/>
            <person name="Xu Y."/>
        </authorList>
    </citation>
    <scope>NUCLEOTIDE SEQUENCE [LARGE SCALE GENOMIC DNA]</scope>
    <source>
        <strain evidence="6">cv. Dabenzi</strain>
    </source>
</reference>
<dbReference type="InterPro" id="IPR021109">
    <property type="entry name" value="Peptidase_aspartic_dom_sf"/>
</dbReference>
<feature type="domain" description="Peptidase A1" evidence="4">
    <location>
        <begin position="88"/>
        <end position="237"/>
    </location>
</feature>
<organism evidence="5 6">
    <name type="scientific">Punica granatum</name>
    <name type="common">Pomegranate</name>
    <dbReference type="NCBI Taxonomy" id="22663"/>
    <lineage>
        <taxon>Eukaryota</taxon>
        <taxon>Viridiplantae</taxon>
        <taxon>Streptophyta</taxon>
        <taxon>Embryophyta</taxon>
        <taxon>Tracheophyta</taxon>
        <taxon>Spermatophyta</taxon>
        <taxon>Magnoliopsida</taxon>
        <taxon>eudicotyledons</taxon>
        <taxon>Gunneridae</taxon>
        <taxon>Pentapetalae</taxon>
        <taxon>rosids</taxon>
        <taxon>malvids</taxon>
        <taxon>Myrtales</taxon>
        <taxon>Lythraceae</taxon>
        <taxon>Punica</taxon>
    </lineage>
</organism>
<dbReference type="GO" id="GO:0008233">
    <property type="term" value="F:peptidase activity"/>
    <property type="evidence" value="ECO:0007669"/>
    <property type="project" value="UniProtKB-KW"/>
</dbReference>
<proteinExistence type="inferred from homology"/>
<dbReference type="GO" id="GO:0006508">
    <property type="term" value="P:proteolysis"/>
    <property type="evidence" value="ECO:0007669"/>
    <property type="project" value="UniProtKB-KW"/>
</dbReference>
<dbReference type="PROSITE" id="PS51767">
    <property type="entry name" value="PEPTIDASE_A1"/>
    <property type="match status" value="1"/>
</dbReference>
<keyword evidence="2" id="KW-0645">Protease</keyword>
<dbReference type="AlphaFoldDB" id="A0A218XIY1"/>
<evidence type="ECO:0000313" key="6">
    <source>
        <dbReference type="Proteomes" id="UP000197138"/>
    </source>
</evidence>
<dbReference type="InterPro" id="IPR034164">
    <property type="entry name" value="Pepsin-like_dom"/>
</dbReference>
<comment type="similarity">
    <text evidence="1">Belongs to the peptidase A1 family.</text>
</comment>
<evidence type="ECO:0000256" key="3">
    <source>
        <dbReference type="ARBA" id="ARBA00022801"/>
    </source>
</evidence>
<dbReference type="CDD" id="cd05471">
    <property type="entry name" value="pepsin_like"/>
    <property type="match status" value="1"/>
</dbReference>
<evidence type="ECO:0000256" key="2">
    <source>
        <dbReference type="ARBA" id="ARBA00022670"/>
    </source>
</evidence>
<dbReference type="EMBL" id="MTKT01001633">
    <property type="protein sequence ID" value="OWM84302.1"/>
    <property type="molecule type" value="Genomic_DNA"/>
</dbReference>
<dbReference type="InterPro" id="IPR051708">
    <property type="entry name" value="Plant_Aspart_Prot_A1"/>
</dbReference>
<keyword evidence="3" id="KW-0378">Hydrolase</keyword>
<dbReference type="InterPro" id="IPR033121">
    <property type="entry name" value="PEPTIDASE_A1"/>
</dbReference>
<evidence type="ECO:0000259" key="4">
    <source>
        <dbReference type="PROSITE" id="PS51767"/>
    </source>
</evidence>
<evidence type="ECO:0000313" key="5">
    <source>
        <dbReference type="EMBL" id="OWM84302.1"/>
    </source>
</evidence>
<dbReference type="PANTHER" id="PTHR47967:SF14">
    <property type="entry name" value="EUKARYOTIC ASPARTYL PROTEASE FAMILY PROTEIN"/>
    <property type="match status" value="1"/>
</dbReference>
<protein>
    <recommendedName>
        <fullName evidence="4">Peptidase A1 domain-containing protein</fullName>
    </recommendedName>
</protein>